<accession>A0A1E5GWY9</accession>
<name>A0A1E5GWY9_9ENTE</name>
<evidence type="ECO:0008006" key="5">
    <source>
        <dbReference type="Google" id="ProtNLM"/>
    </source>
</evidence>
<dbReference type="OrthoDB" id="2193973at2"/>
<keyword evidence="2" id="KW-0732">Signal</keyword>
<reference evidence="4" key="1">
    <citation type="submission" date="2016-09" db="EMBL/GenBank/DDBJ databases">
        <authorList>
            <person name="Gulvik C.A."/>
        </authorList>
    </citation>
    <scope>NUCLEOTIDE SEQUENCE [LARGE SCALE GENOMIC DNA]</scope>
    <source>
        <strain evidence="4">LMG 26306</strain>
    </source>
</reference>
<dbReference type="STRING" id="903983.BCR23_04090"/>
<dbReference type="Proteomes" id="UP000094764">
    <property type="component" value="Unassembled WGS sequence"/>
</dbReference>
<feature type="compositionally biased region" description="Basic and acidic residues" evidence="1">
    <location>
        <begin position="95"/>
        <end position="105"/>
    </location>
</feature>
<evidence type="ECO:0000256" key="2">
    <source>
        <dbReference type="SAM" id="SignalP"/>
    </source>
</evidence>
<dbReference type="RefSeq" id="WP_069634513.1">
    <property type="nucleotide sequence ID" value="NZ_JXKZ01000002.1"/>
</dbReference>
<organism evidence="3 4">
    <name type="scientific">Enterococcus quebecensis</name>
    <dbReference type="NCBI Taxonomy" id="903983"/>
    <lineage>
        <taxon>Bacteria</taxon>
        <taxon>Bacillati</taxon>
        <taxon>Bacillota</taxon>
        <taxon>Bacilli</taxon>
        <taxon>Lactobacillales</taxon>
        <taxon>Enterococcaceae</taxon>
        <taxon>Enterococcus</taxon>
    </lineage>
</organism>
<evidence type="ECO:0000313" key="4">
    <source>
        <dbReference type="Proteomes" id="UP000094764"/>
    </source>
</evidence>
<gene>
    <name evidence="3" type="ORF">BCR23_04090</name>
</gene>
<keyword evidence="4" id="KW-1185">Reference proteome</keyword>
<evidence type="ECO:0000256" key="1">
    <source>
        <dbReference type="SAM" id="MobiDB-lite"/>
    </source>
</evidence>
<comment type="caution">
    <text evidence="3">The sequence shown here is derived from an EMBL/GenBank/DDBJ whole genome shotgun (WGS) entry which is preliminary data.</text>
</comment>
<dbReference type="AlphaFoldDB" id="A0A1E5GWY9"/>
<feature type="region of interest" description="Disordered" evidence="1">
    <location>
        <begin position="90"/>
        <end position="115"/>
    </location>
</feature>
<protein>
    <recommendedName>
        <fullName evidence="5">DUF2680 domain-containing protein</fullName>
    </recommendedName>
</protein>
<evidence type="ECO:0000313" key="3">
    <source>
        <dbReference type="EMBL" id="OEG17192.1"/>
    </source>
</evidence>
<sequence length="115" mass="13528">MKKKIISSLILAVFLGAFGIFTVAEAVGNSEDNRMNTFEMEGRGGRHWKNKQEDITNELEKRVNAGELTKKEASDIQKEWKETTDYSFHRRGRREHSQMDRDNRRNYGRMNNSCW</sequence>
<feature type="chain" id="PRO_5009177892" description="DUF2680 domain-containing protein" evidence="2">
    <location>
        <begin position="27"/>
        <end position="115"/>
    </location>
</feature>
<dbReference type="EMBL" id="MIKB01000012">
    <property type="protein sequence ID" value="OEG17192.1"/>
    <property type="molecule type" value="Genomic_DNA"/>
</dbReference>
<feature type="signal peptide" evidence="2">
    <location>
        <begin position="1"/>
        <end position="26"/>
    </location>
</feature>
<proteinExistence type="predicted"/>